<accession>A0ABN5BCM8</accession>
<dbReference type="PROSITE" id="PS00893">
    <property type="entry name" value="NUDIX_BOX"/>
    <property type="match status" value="1"/>
</dbReference>
<comment type="cofactor">
    <cofactor evidence="1">
        <name>Mg(2+)</name>
        <dbReference type="ChEBI" id="CHEBI:18420"/>
    </cofactor>
</comment>
<dbReference type="PANTHER" id="PTHR43046">
    <property type="entry name" value="GDP-MANNOSE MANNOSYL HYDROLASE"/>
    <property type="match status" value="1"/>
</dbReference>
<dbReference type="PANTHER" id="PTHR43046:SF14">
    <property type="entry name" value="MUTT_NUDIX FAMILY PROTEIN"/>
    <property type="match status" value="1"/>
</dbReference>
<protein>
    <recommendedName>
        <fullName evidence="3">Nudix hydrolase domain-containing protein</fullName>
    </recommendedName>
</protein>
<dbReference type="Pfam" id="PF00293">
    <property type="entry name" value="NUDIX"/>
    <property type="match status" value="1"/>
</dbReference>
<dbReference type="SUPFAM" id="SSF55811">
    <property type="entry name" value="Nudix"/>
    <property type="match status" value="1"/>
</dbReference>
<dbReference type="Proteomes" id="UP000258016">
    <property type="component" value="Chromosome"/>
</dbReference>
<reference evidence="4 5" key="1">
    <citation type="submission" date="2017-03" db="EMBL/GenBank/DDBJ databases">
        <title>Complete genome sequence of Blastomonas fulva degrading microcsystin LR.</title>
        <authorList>
            <person name="Lee H.-g."/>
            <person name="Jin L."/>
            <person name="oh H.-M."/>
        </authorList>
    </citation>
    <scope>NUCLEOTIDE SEQUENCE [LARGE SCALE GENOMIC DNA]</scope>
    <source>
        <strain evidence="4 5">T2</strain>
    </source>
</reference>
<evidence type="ECO:0000256" key="1">
    <source>
        <dbReference type="ARBA" id="ARBA00001946"/>
    </source>
</evidence>
<evidence type="ECO:0000256" key="2">
    <source>
        <dbReference type="ARBA" id="ARBA00022801"/>
    </source>
</evidence>
<dbReference type="Gene3D" id="3.90.79.10">
    <property type="entry name" value="Nucleoside Triphosphate Pyrophosphohydrolase"/>
    <property type="match status" value="1"/>
</dbReference>
<sequence length="156" mass="17062">MSAMHPVYRVAQKVRLVYWRVFKPRTYGVKVVALGDGGTVMLVRHSYQSRDLFMLPGGGIHRGETVLAAAERELREETGCRLGNARIHGEFFSAAEGARNHITVVTGTASGEPCVDGREIIEAAFVPLDLLPANIAPASLRRLIEVRDGLPPAAEW</sequence>
<organism evidence="4 5">
    <name type="scientific">Blastomonas fulva</name>
    <dbReference type="NCBI Taxonomy" id="1550728"/>
    <lineage>
        <taxon>Bacteria</taxon>
        <taxon>Pseudomonadati</taxon>
        <taxon>Pseudomonadota</taxon>
        <taxon>Alphaproteobacteria</taxon>
        <taxon>Sphingomonadales</taxon>
        <taxon>Sphingomonadaceae</taxon>
        <taxon>Blastomonas</taxon>
    </lineage>
</organism>
<evidence type="ECO:0000313" key="4">
    <source>
        <dbReference type="EMBL" id="ASR52575.1"/>
    </source>
</evidence>
<gene>
    <name evidence="4" type="ORF">B5J99_14820</name>
</gene>
<evidence type="ECO:0000259" key="3">
    <source>
        <dbReference type="PROSITE" id="PS51462"/>
    </source>
</evidence>
<evidence type="ECO:0000313" key="5">
    <source>
        <dbReference type="Proteomes" id="UP000258016"/>
    </source>
</evidence>
<proteinExistence type="predicted"/>
<dbReference type="InterPro" id="IPR015797">
    <property type="entry name" value="NUDIX_hydrolase-like_dom_sf"/>
</dbReference>
<name>A0ABN5BCM8_9SPHN</name>
<dbReference type="GeneID" id="303486856"/>
<dbReference type="InterPro" id="IPR020084">
    <property type="entry name" value="NUDIX_hydrolase_CS"/>
</dbReference>
<keyword evidence="5" id="KW-1185">Reference proteome</keyword>
<dbReference type="EMBL" id="CP020083">
    <property type="protein sequence ID" value="ASR52575.1"/>
    <property type="molecule type" value="Genomic_DNA"/>
</dbReference>
<dbReference type="RefSeq" id="WP_117352819.1">
    <property type="nucleotide sequence ID" value="NZ_CP020083.1"/>
</dbReference>
<dbReference type="PROSITE" id="PS51462">
    <property type="entry name" value="NUDIX"/>
    <property type="match status" value="1"/>
</dbReference>
<keyword evidence="2" id="KW-0378">Hydrolase</keyword>
<dbReference type="InterPro" id="IPR000086">
    <property type="entry name" value="NUDIX_hydrolase_dom"/>
</dbReference>
<feature type="domain" description="Nudix hydrolase" evidence="3">
    <location>
        <begin position="24"/>
        <end position="148"/>
    </location>
</feature>